<proteinExistence type="predicted"/>
<dbReference type="InterPro" id="IPR012337">
    <property type="entry name" value="RNaseH-like_sf"/>
</dbReference>
<dbReference type="InterPro" id="IPR001584">
    <property type="entry name" value="Integrase_cat-core"/>
</dbReference>
<keyword evidence="1" id="KW-0808">Transferase</keyword>
<dbReference type="GO" id="GO:0004519">
    <property type="term" value="F:endonuclease activity"/>
    <property type="evidence" value="ECO:0007669"/>
    <property type="project" value="UniProtKB-KW"/>
</dbReference>
<dbReference type="AlphaFoldDB" id="A0A7L0UP86"/>
<dbReference type="GO" id="GO:0003964">
    <property type="term" value="F:RNA-directed DNA polymerase activity"/>
    <property type="evidence" value="ECO:0007669"/>
    <property type="project" value="UniProtKB-KW"/>
</dbReference>
<accession>A0A7L0UP86</accession>
<name>A0A7L0UP86_CHOAC</name>
<evidence type="ECO:0000313" key="9">
    <source>
        <dbReference type="Proteomes" id="UP000568556"/>
    </source>
</evidence>
<reference evidence="8 9" key="1">
    <citation type="submission" date="2019-09" db="EMBL/GenBank/DDBJ databases">
        <title>Bird 10,000 Genomes (B10K) Project - Family phase.</title>
        <authorList>
            <person name="Zhang G."/>
        </authorList>
    </citation>
    <scope>NUCLEOTIDE SEQUENCE [LARGE SCALE GENOMIC DNA]</scope>
    <source>
        <strain evidence="8">B10K-DU-008-62</strain>
        <tissue evidence="8">Mixed tissue sample</tissue>
    </source>
</reference>
<evidence type="ECO:0000256" key="5">
    <source>
        <dbReference type="ARBA" id="ARBA00022801"/>
    </source>
</evidence>
<dbReference type="GO" id="GO:0035613">
    <property type="term" value="F:RNA stem-loop binding"/>
    <property type="evidence" value="ECO:0007669"/>
    <property type="project" value="TreeGrafter"/>
</dbReference>
<evidence type="ECO:0000256" key="1">
    <source>
        <dbReference type="ARBA" id="ARBA00022679"/>
    </source>
</evidence>
<dbReference type="Gene3D" id="3.30.420.10">
    <property type="entry name" value="Ribonuclease H-like superfamily/Ribonuclease H"/>
    <property type="match status" value="1"/>
</dbReference>
<protein>
    <submittedName>
        <fullName evidence="8">POK10 protein</fullName>
    </submittedName>
</protein>
<dbReference type="GO" id="GO:0016787">
    <property type="term" value="F:hydrolase activity"/>
    <property type="evidence" value="ECO:0007669"/>
    <property type="project" value="UniProtKB-KW"/>
</dbReference>
<organism evidence="8 9">
    <name type="scientific">Chordeiles acutipennis</name>
    <name type="common">Lesser nighthawk</name>
    <name type="synonym">Caprimulgus acutipennis</name>
    <dbReference type="NCBI Taxonomy" id="118183"/>
    <lineage>
        <taxon>Eukaryota</taxon>
        <taxon>Metazoa</taxon>
        <taxon>Chordata</taxon>
        <taxon>Craniata</taxon>
        <taxon>Vertebrata</taxon>
        <taxon>Euteleostomi</taxon>
        <taxon>Archelosauria</taxon>
        <taxon>Archosauria</taxon>
        <taxon>Dinosauria</taxon>
        <taxon>Saurischia</taxon>
        <taxon>Theropoda</taxon>
        <taxon>Coelurosauria</taxon>
        <taxon>Aves</taxon>
        <taxon>Neognathae</taxon>
        <taxon>Neoaves</taxon>
        <taxon>Strisores</taxon>
        <taxon>Caprimulgiformes</taxon>
        <taxon>Caprimulgidae</taxon>
        <taxon>Chordeilinae</taxon>
        <taxon>Chordeiles</taxon>
    </lineage>
</organism>
<feature type="domain" description="Integrase catalytic" evidence="7">
    <location>
        <begin position="1"/>
        <end position="64"/>
    </location>
</feature>
<keyword evidence="2" id="KW-0548">Nucleotidyltransferase</keyword>
<dbReference type="EMBL" id="VXAQ01005110">
    <property type="protein sequence ID" value="NXL68896.1"/>
    <property type="molecule type" value="Genomic_DNA"/>
</dbReference>
<dbReference type="PANTHER" id="PTHR41694">
    <property type="entry name" value="ENDOGENOUS RETROVIRUS GROUP K MEMBER POL PROTEIN"/>
    <property type="match status" value="1"/>
</dbReference>
<sequence length="64" mass="7162">KDVLKHFLRCFATMGVPQKVKTDNGPAYVSKHFLLFLQTLGIDHITSIPRSSTGQAVMERAHHS</sequence>
<evidence type="ECO:0000256" key="6">
    <source>
        <dbReference type="ARBA" id="ARBA00022918"/>
    </source>
</evidence>
<dbReference type="Proteomes" id="UP000568556">
    <property type="component" value="Unassembled WGS sequence"/>
</dbReference>
<keyword evidence="5" id="KW-0378">Hydrolase</keyword>
<feature type="non-terminal residue" evidence="8">
    <location>
        <position position="64"/>
    </location>
</feature>
<keyword evidence="6" id="KW-0695">RNA-directed DNA polymerase</keyword>
<evidence type="ECO:0000256" key="3">
    <source>
        <dbReference type="ARBA" id="ARBA00022722"/>
    </source>
</evidence>
<evidence type="ECO:0000259" key="7">
    <source>
        <dbReference type="PROSITE" id="PS50994"/>
    </source>
</evidence>
<dbReference type="InterPro" id="IPR036397">
    <property type="entry name" value="RNaseH_sf"/>
</dbReference>
<feature type="non-terminal residue" evidence="8">
    <location>
        <position position="1"/>
    </location>
</feature>
<comment type="caution">
    <text evidence="8">The sequence shown here is derived from an EMBL/GenBank/DDBJ whole genome shotgun (WGS) entry which is preliminary data.</text>
</comment>
<evidence type="ECO:0000256" key="2">
    <source>
        <dbReference type="ARBA" id="ARBA00022695"/>
    </source>
</evidence>
<gene>
    <name evidence="8" type="primary">Ervk10_1</name>
    <name evidence="8" type="ORF">CHOACU_R14904</name>
</gene>
<evidence type="ECO:0000256" key="4">
    <source>
        <dbReference type="ARBA" id="ARBA00022759"/>
    </source>
</evidence>
<dbReference type="PROSITE" id="PS50994">
    <property type="entry name" value="INTEGRASE"/>
    <property type="match status" value="1"/>
</dbReference>
<dbReference type="Pfam" id="PF00665">
    <property type="entry name" value="rve"/>
    <property type="match status" value="1"/>
</dbReference>
<dbReference type="OrthoDB" id="9359997at2759"/>
<keyword evidence="9" id="KW-1185">Reference proteome</keyword>
<keyword evidence="4" id="KW-0255">Endonuclease</keyword>
<dbReference type="SUPFAM" id="SSF53098">
    <property type="entry name" value="Ribonuclease H-like"/>
    <property type="match status" value="1"/>
</dbReference>
<keyword evidence="3" id="KW-0540">Nuclease</keyword>
<dbReference type="GO" id="GO:0015074">
    <property type="term" value="P:DNA integration"/>
    <property type="evidence" value="ECO:0007669"/>
    <property type="project" value="InterPro"/>
</dbReference>
<dbReference type="PANTHER" id="PTHR41694:SF3">
    <property type="entry name" value="RNA-DIRECTED DNA POLYMERASE-RELATED"/>
    <property type="match status" value="1"/>
</dbReference>
<evidence type="ECO:0000313" key="8">
    <source>
        <dbReference type="EMBL" id="NXL68896.1"/>
    </source>
</evidence>